<evidence type="ECO:0008006" key="4">
    <source>
        <dbReference type="Google" id="ProtNLM"/>
    </source>
</evidence>
<evidence type="ECO:0000313" key="3">
    <source>
        <dbReference type="Proteomes" id="UP000315471"/>
    </source>
</evidence>
<dbReference type="RefSeq" id="WP_146598112.1">
    <property type="nucleotide sequence ID" value="NZ_SJPY01000001.1"/>
</dbReference>
<evidence type="ECO:0000313" key="2">
    <source>
        <dbReference type="EMBL" id="TWU45401.1"/>
    </source>
</evidence>
<evidence type="ECO:0000256" key="1">
    <source>
        <dbReference type="SAM" id="MobiDB-lite"/>
    </source>
</evidence>
<dbReference type="Proteomes" id="UP000315471">
    <property type="component" value="Unassembled WGS sequence"/>
</dbReference>
<reference evidence="2 3" key="1">
    <citation type="submission" date="2019-02" db="EMBL/GenBank/DDBJ databases">
        <title>Deep-cultivation of Planctomycetes and their phenomic and genomic characterization uncovers novel biology.</title>
        <authorList>
            <person name="Wiegand S."/>
            <person name="Jogler M."/>
            <person name="Boedeker C."/>
            <person name="Pinto D."/>
            <person name="Vollmers J."/>
            <person name="Rivas-Marin E."/>
            <person name="Kohn T."/>
            <person name="Peeters S.H."/>
            <person name="Heuer A."/>
            <person name="Rast P."/>
            <person name="Oberbeckmann S."/>
            <person name="Bunk B."/>
            <person name="Jeske O."/>
            <person name="Meyerdierks A."/>
            <person name="Storesund J.E."/>
            <person name="Kallscheuer N."/>
            <person name="Luecker S."/>
            <person name="Lage O.M."/>
            <person name="Pohl T."/>
            <person name="Merkel B.J."/>
            <person name="Hornburger P."/>
            <person name="Mueller R.-W."/>
            <person name="Bruemmer F."/>
            <person name="Labrenz M."/>
            <person name="Spormann A.M."/>
            <person name="Op Den Camp H."/>
            <person name="Overmann J."/>
            <person name="Amann R."/>
            <person name="Jetten M.S.M."/>
            <person name="Mascher T."/>
            <person name="Medema M.H."/>
            <person name="Devos D.P."/>
            <person name="Kaster A.-K."/>
            <person name="Ovreas L."/>
            <person name="Rohde M."/>
            <person name="Galperin M.Y."/>
            <person name="Jogler C."/>
        </authorList>
    </citation>
    <scope>NUCLEOTIDE SEQUENCE [LARGE SCALE GENOMIC DNA]</scope>
    <source>
        <strain evidence="2 3">Q31b</strain>
    </source>
</reference>
<dbReference type="EMBL" id="SJPY01000001">
    <property type="protein sequence ID" value="TWU45401.1"/>
    <property type="molecule type" value="Genomic_DNA"/>
</dbReference>
<comment type="caution">
    <text evidence="2">The sequence shown here is derived from an EMBL/GenBank/DDBJ whole genome shotgun (WGS) entry which is preliminary data.</text>
</comment>
<dbReference type="AlphaFoldDB" id="A0A5C6ECA4"/>
<sequence length="244" mass="26540">MNRLKSTLRTGVIDNNPPKSSNSMKKKSSIGAILLALLLGIYSFAQPVLNQHFGWDLPAFNAGNSAQNAEASKASDESSDRTSRPPTGSATKLPVPSESEAVPVASADDRVDGPELLYKILHEVSPQRYLSPAGLLYTPGSEEGHRLEHLRRHTADIPSRSGSHGVFDGGMEGALETIDKAYERAKREQRTTKTVDDNRTIYTVDMGGRIGFVGGQNGKRKGNPMARRVRLVLEGNRFITAFPL</sequence>
<gene>
    <name evidence="2" type="ORF">Q31b_05730</name>
</gene>
<feature type="region of interest" description="Disordered" evidence="1">
    <location>
        <begin position="1"/>
        <end position="25"/>
    </location>
</feature>
<feature type="compositionally biased region" description="Low complexity" evidence="1">
    <location>
        <begin position="15"/>
        <end position="25"/>
    </location>
</feature>
<protein>
    <recommendedName>
        <fullName evidence="4">Bacterial CdiA-CT RNAse A domain-containing protein</fullName>
    </recommendedName>
</protein>
<name>A0A5C6ECA4_9BACT</name>
<keyword evidence="3" id="KW-1185">Reference proteome</keyword>
<dbReference type="OrthoDB" id="284677at2"/>
<organism evidence="2 3">
    <name type="scientific">Novipirellula aureliae</name>
    <dbReference type="NCBI Taxonomy" id="2527966"/>
    <lineage>
        <taxon>Bacteria</taxon>
        <taxon>Pseudomonadati</taxon>
        <taxon>Planctomycetota</taxon>
        <taxon>Planctomycetia</taxon>
        <taxon>Pirellulales</taxon>
        <taxon>Pirellulaceae</taxon>
        <taxon>Novipirellula</taxon>
    </lineage>
</organism>
<feature type="compositionally biased region" description="Basic and acidic residues" evidence="1">
    <location>
        <begin position="73"/>
        <end position="83"/>
    </location>
</feature>
<feature type="region of interest" description="Disordered" evidence="1">
    <location>
        <begin position="68"/>
        <end position="108"/>
    </location>
</feature>
<proteinExistence type="predicted"/>
<accession>A0A5C6ECA4</accession>